<dbReference type="NCBIfam" id="TIGR00254">
    <property type="entry name" value="GGDEF"/>
    <property type="match status" value="1"/>
</dbReference>
<dbReference type="PANTHER" id="PTHR44757:SF2">
    <property type="entry name" value="BIOFILM ARCHITECTURE MAINTENANCE PROTEIN MBAA"/>
    <property type="match status" value="1"/>
</dbReference>
<dbReference type="InterPro" id="IPR052155">
    <property type="entry name" value="Biofilm_reg_signaling"/>
</dbReference>
<dbReference type="CDD" id="cd00130">
    <property type="entry name" value="PAS"/>
    <property type="match status" value="3"/>
</dbReference>
<reference evidence="4" key="1">
    <citation type="submission" date="2021-04" db="EMBL/GenBank/DDBJ databases">
        <title>Draft genome sequence of Xylanibacillus composti strain K13.</title>
        <authorList>
            <person name="Uke A."/>
            <person name="Chhe C."/>
            <person name="Baramee S."/>
            <person name="Kosugi A."/>
        </authorList>
    </citation>
    <scope>NUCLEOTIDE SEQUENCE</scope>
    <source>
        <strain evidence="4">K13</strain>
    </source>
</reference>
<gene>
    <name evidence="4" type="ORF">XYCOK13_35570</name>
</gene>
<organism evidence="4 5">
    <name type="scientific">Xylanibacillus composti</name>
    <dbReference type="NCBI Taxonomy" id="1572762"/>
    <lineage>
        <taxon>Bacteria</taxon>
        <taxon>Bacillati</taxon>
        <taxon>Bacillota</taxon>
        <taxon>Bacilli</taxon>
        <taxon>Bacillales</taxon>
        <taxon>Paenibacillaceae</taxon>
        <taxon>Xylanibacillus</taxon>
    </lineage>
</organism>
<feature type="domain" description="PAC" evidence="2">
    <location>
        <begin position="332"/>
        <end position="385"/>
    </location>
</feature>
<feature type="domain" description="GGDEF" evidence="3">
    <location>
        <begin position="424"/>
        <end position="561"/>
    </location>
</feature>
<dbReference type="FunFam" id="3.30.70.270:FF:000001">
    <property type="entry name" value="Diguanylate cyclase domain protein"/>
    <property type="match status" value="1"/>
</dbReference>
<dbReference type="SUPFAM" id="SSF55073">
    <property type="entry name" value="Nucleotide cyclase"/>
    <property type="match status" value="1"/>
</dbReference>
<dbReference type="InterPro" id="IPR013656">
    <property type="entry name" value="PAS_4"/>
</dbReference>
<feature type="domain" description="PAS" evidence="1">
    <location>
        <begin position="142"/>
        <end position="212"/>
    </location>
</feature>
<evidence type="ECO:0000259" key="3">
    <source>
        <dbReference type="PROSITE" id="PS50887"/>
    </source>
</evidence>
<dbReference type="Gene3D" id="3.30.70.270">
    <property type="match status" value="1"/>
</dbReference>
<evidence type="ECO:0000313" key="5">
    <source>
        <dbReference type="Proteomes" id="UP000677918"/>
    </source>
</evidence>
<dbReference type="InterPro" id="IPR029787">
    <property type="entry name" value="Nucleotide_cyclase"/>
</dbReference>
<evidence type="ECO:0000259" key="2">
    <source>
        <dbReference type="PROSITE" id="PS50113"/>
    </source>
</evidence>
<dbReference type="InterPro" id="IPR000700">
    <property type="entry name" value="PAS-assoc_C"/>
</dbReference>
<dbReference type="SUPFAM" id="SSF55785">
    <property type="entry name" value="PYP-like sensor domain (PAS domain)"/>
    <property type="match status" value="3"/>
</dbReference>
<feature type="domain" description="PAC" evidence="2">
    <location>
        <begin position="89"/>
        <end position="141"/>
    </location>
</feature>
<proteinExistence type="predicted"/>
<dbReference type="PROSITE" id="PS50112">
    <property type="entry name" value="PAS"/>
    <property type="match status" value="3"/>
</dbReference>
<sequence>MDQTAQRLDERDLLAHAFEYAAIGMVLVDREGRLLKTNRALRRMLGYASQEISQLALWAILHPDEAPGMRTVLASADKALTTVGSSASSMLEHRFLHKTGFYLWSQVSLSPVGDAAGTPQFWIMQLQDISEKKRMEKALRVSNDRIVKVIERMNDIFFVLDHRWQFVYLNQRAEAWFEKDQSQLLGRRWWDLLASADAARIRERAQAAYESKENTAFEIYISAKDQWYQIDLYPGVESISVYLKNIHKFKEAEEALTKSEEGFRELAEHSTDMIARLDEQGRFLYVSPICEHMLGYKRDDMIGTNVHDYVHADDVGAWEKIGADAVSPSDIFTATYRVRRRSGEYLWFESTYKFIQYDKSGHPRQLIAVSRDITERKKIERELIEANDQLSKLTAIDPLTGIANRRIFEEFFLKEWKRAFRTRRPLALLMLDVDFFKQLNDTYGHTYGDDCLKQVAQAIQSALKRPMDMVARYGGEEFAVILPETDTSGAEVVAEDIRRQVEQLRLPHATSQVHKLVTVSIGLASCMPEQERGARELLICADQALYAAKHAGRNCIVVGDPLDGDAVLRTP</sequence>
<dbReference type="InterPro" id="IPR001610">
    <property type="entry name" value="PAC"/>
</dbReference>
<dbReference type="RefSeq" id="WP_213413547.1">
    <property type="nucleotide sequence ID" value="NZ_BOVK01000056.1"/>
</dbReference>
<dbReference type="SMART" id="SM00267">
    <property type="entry name" value="GGDEF"/>
    <property type="match status" value="1"/>
</dbReference>
<dbReference type="Pfam" id="PF08447">
    <property type="entry name" value="PAS_3"/>
    <property type="match status" value="1"/>
</dbReference>
<keyword evidence="5" id="KW-1185">Reference proteome</keyword>
<name>A0A8J4H890_9BACL</name>
<feature type="domain" description="PAS" evidence="1">
    <location>
        <begin position="10"/>
        <end position="73"/>
    </location>
</feature>
<dbReference type="Pfam" id="PF08448">
    <property type="entry name" value="PAS_4"/>
    <property type="match status" value="1"/>
</dbReference>
<dbReference type="NCBIfam" id="TIGR00229">
    <property type="entry name" value="sensory_box"/>
    <property type="match status" value="3"/>
</dbReference>
<dbReference type="Pfam" id="PF13426">
    <property type="entry name" value="PAS_9"/>
    <property type="match status" value="1"/>
</dbReference>
<dbReference type="Proteomes" id="UP000677918">
    <property type="component" value="Unassembled WGS sequence"/>
</dbReference>
<dbReference type="InterPro" id="IPR000160">
    <property type="entry name" value="GGDEF_dom"/>
</dbReference>
<dbReference type="CDD" id="cd01949">
    <property type="entry name" value="GGDEF"/>
    <property type="match status" value="1"/>
</dbReference>
<protein>
    <recommendedName>
        <fullName evidence="6">PAS domain S-box-containing protein/diguanylate cyclase (GGDEF)-like protein</fullName>
    </recommendedName>
</protein>
<dbReference type="PROSITE" id="PS50113">
    <property type="entry name" value="PAC"/>
    <property type="match status" value="2"/>
</dbReference>
<accession>A0A8J4H890</accession>
<dbReference type="InterPro" id="IPR043128">
    <property type="entry name" value="Rev_trsase/Diguanyl_cyclase"/>
</dbReference>
<comment type="caution">
    <text evidence="4">The sequence shown here is derived from an EMBL/GenBank/DDBJ whole genome shotgun (WGS) entry which is preliminary data.</text>
</comment>
<dbReference type="AlphaFoldDB" id="A0A8J4H890"/>
<feature type="domain" description="PAS" evidence="1">
    <location>
        <begin position="259"/>
        <end position="314"/>
    </location>
</feature>
<dbReference type="InterPro" id="IPR035965">
    <property type="entry name" value="PAS-like_dom_sf"/>
</dbReference>
<dbReference type="PANTHER" id="PTHR44757">
    <property type="entry name" value="DIGUANYLATE CYCLASE DGCP"/>
    <property type="match status" value="1"/>
</dbReference>
<dbReference type="Pfam" id="PF00990">
    <property type="entry name" value="GGDEF"/>
    <property type="match status" value="1"/>
</dbReference>
<dbReference type="InterPro" id="IPR013655">
    <property type="entry name" value="PAS_fold_3"/>
</dbReference>
<dbReference type="EMBL" id="BOVK01000056">
    <property type="protein sequence ID" value="GIQ70733.1"/>
    <property type="molecule type" value="Genomic_DNA"/>
</dbReference>
<dbReference type="PROSITE" id="PS50887">
    <property type="entry name" value="GGDEF"/>
    <property type="match status" value="1"/>
</dbReference>
<dbReference type="SMART" id="SM00086">
    <property type="entry name" value="PAC"/>
    <property type="match status" value="2"/>
</dbReference>
<evidence type="ECO:0000313" key="4">
    <source>
        <dbReference type="EMBL" id="GIQ70733.1"/>
    </source>
</evidence>
<dbReference type="InterPro" id="IPR000014">
    <property type="entry name" value="PAS"/>
</dbReference>
<evidence type="ECO:0000259" key="1">
    <source>
        <dbReference type="PROSITE" id="PS50112"/>
    </source>
</evidence>
<dbReference type="Gene3D" id="3.30.450.20">
    <property type="entry name" value="PAS domain"/>
    <property type="match status" value="3"/>
</dbReference>
<evidence type="ECO:0008006" key="6">
    <source>
        <dbReference type="Google" id="ProtNLM"/>
    </source>
</evidence>
<dbReference type="SMART" id="SM00091">
    <property type="entry name" value="PAS"/>
    <property type="match status" value="3"/>
</dbReference>